<proteinExistence type="predicted"/>
<evidence type="ECO:0000313" key="2">
    <source>
        <dbReference type="Proteomes" id="UP000055048"/>
    </source>
</evidence>
<gene>
    <name evidence="1" type="ORF">T05_12476</name>
</gene>
<evidence type="ECO:0000313" key="1">
    <source>
        <dbReference type="EMBL" id="KRX46298.1"/>
    </source>
</evidence>
<name>A0A0V0U4S7_9BILA</name>
<dbReference type="Proteomes" id="UP000055048">
    <property type="component" value="Unassembled WGS sequence"/>
</dbReference>
<protein>
    <submittedName>
        <fullName evidence="1">Uncharacterized protein</fullName>
    </submittedName>
</protein>
<reference evidence="1 2" key="1">
    <citation type="submission" date="2015-01" db="EMBL/GenBank/DDBJ databases">
        <title>Evolution of Trichinella species and genotypes.</title>
        <authorList>
            <person name="Korhonen P.K."/>
            <person name="Edoardo P."/>
            <person name="Giuseppe L.R."/>
            <person name="Gasser R.B."/>
        </authorList>
    </citation>
    <scope>NUCLEOTIDE SEQUENCE [LARGE SCALE GENOMIC DNA]</scope>
    <source>
        <strain evidence="1">ISS417</strain>
    </source>
</reference>
<accession>A0A0V0U4S7</accession>
<dbReference type="EMBL" id="JYDJ01000060">
    <property type="protein sequence ID" value="KRX46298.1"/>
    <property type="molecule type" value="Genomic_DNA"/>
</dbReference>
<organism evidence="1 2">
    <name type="scientific">Trichinella murrelli</name>
    <dbReference type="NCBI Taxonomy" id="144512"/>
    <lineage>
        <taxon>Eukaryota</taxon>
        <taxon>Metazoa</taxon>
        <taxon>Ecdysozoa</taxon>
        <taxon>Nematoda</taxon>
        <taxon>Enoplea</taxon>
        <taxon>Dorylaimia</taxon>
        <taxon>Trichinellida</taxon>
        <taxon>Trichinellidae</taxon>
        <taxon>Trichinella</taxon>
    </lineage>
</organism>
<dbReference type="AlphaFoldDB" id="A0A0V0U4S7"/>
<sequence>MVNDGVSAVDSNSSAQCCMARSLADSSSNSTIASDLSYSRMPTNRSCRESKKRCSVRSNAVDTSRIASMSVALSRMSQLVSSGCSSFCLSHSLPVIVHLLHP</sequence>
<comment type="caution">
    <text evidence="1">The sequence shown here is derived from an EMBL/GenBank/DDBJ whole genome shotgun (WGS) entry which is preliminary data.</text>
</comment>
<keyword evidence="2" id="KW-1185">Reference proteome</keyword>